<feature type="domain" description="DUF3597" evidence="2">
    <location>
        <begin position="3"/>
        <end position="121"/>
    </location>
</feature>
<dbReference type="OrthoDB" id="9812045at2"/>
<dbReference type="SUPFAM" id="SSF158634">
    <property type="entry name" value="RPA2825-like"/>
    <property type="match status" value="1"/>
</dbReference>
<evidence type="ECO:0000259" key="2">
    <source>
        <dbReference type="Pfam" id="PF12200"/>
    </source>
</evidence>
<dbReference type="InterPro" id="IPR022016">
    <property type="entry name" value="DUF3597"/>
</dbReference>
<protein>
    <submittedName>
        <fullName evidence="3">DUF3597 domain-containing protein</fullName>
    </submittedName>
</protein>
<evidence type="ECO:0000256" key="1">
    <source>
        <dbReference type="SAM" id="MobiDB-lite"/>
    </source>
</evidence>
<dbReference type="RefSeq" id="WP_141460348.1">
    <property type="nucleotide sequence ID" value="NZ_CP038141.1"/>
</dbReference>
<evidence type="ECO:0000313" key="3">
    <source>
        <dbReference type="EMBL" id="QDH16916.1"/>
    </source>
</evidence>
<proteinExistence type="predicted"/>
<dbReference type="Proteomes" id="UP000316313">
    <property type="component" value="Chromosome"/>
</dbReference>
<dbReference type="AlphaFoldDB" id="A0A4Y6UKB4"/>
<name>A0A4Y6UKB4_9PROT</name>
<feature type="region of interest" description="Disordered" evidence="1">
    <location>
        <begin position="18"/>
        <end position="40"/>
    </location>
</feature>
<feature type="compositionally biased region" description="Polar residues" evidence="1">
    <location>
        <begin position="18"/>
        <end position="34"/>
    </location>
</feature>
<dbReference type="KEGG" id="ssam:E3D00_04560"/>
<organism evidence="3 4">
    <name type="scientific">Swingsia samuiensis</name>
    <dbReference type="NCBI Taxonomy" id="1293412"/>
    <lineage>
        <taxon>Bacteria</taxon>
        <taxon>Pseudomonadati</taxon>
        <taxon>Pseudomonadota</taxon>
        <taxon>Alphaproteobacteria</taxon>
        <taxon>Acetobacterales</taxon>
        <taxon>Acetobacteraceae</taxon>
        <taxon>Swingsia</taxon>
    </lineage>
</organism>
<evidence type="ECO:0000313" key="4">
    <source>
        <dbReference type="Proteomes" id="UP000316313"/>
    </source>
</evidence>
<dbReference type="EMBL" id="CP038141">
    <property type="protein sequence ID" value="QDH16916.1"/>
    <property type="molecule type" value="Genomic_DNA"/>
</dbReference>
<gene>
    <name evidence="3" type="ORF">E3D00_04560</name>
</gene>
<accession>A0A4Y6UKB4</accession>
<keyword evidence="4" id="KW-1185">Reference proteome</keyword>
<dbReference type="Pfam" id="PF12200">
    <property type="entry name" value="DUF3597"/>
    <property type="match status" value="1"/>
</dbReference>
<reference evidence="3 4" key="1">
    <citation type="submission" date="2019-03" db="EMBL/GenBank/DDBJ databases">
        <title>The complete genome sequence of Swingsia samuiensis NBRC107927(T).</title>
        <authorList>
            <person name="Chua K.-O."/>
            <person name="Chan K.-G."/>
            <person name="See-Too W.-S."/>
        </authorList>
    </citation>
    <scope>NUCLEOTIDE SEQUENCE [LARGE SCALE GENOMIC DNA]</scope>
    <source>
        <strain evidence="3 4">AH83</strain>
    </source>
</reference>
<sequence length="126" mass="13104">MGLFSSIMSKIFGSAQAATPASDSPAQAPTSSDAGSAPAQAPVDVDAVLAEMASKAGQPLNYQTSIVDLLKLLGLDSSLTARKELAQELHYTGNTEDSAAMNVWLIKQVYAELEKNGGKIPAGWAH</sequence>